<dbReference type="EMBL" id="MEHA01000007">
    <property type="protein sequence ID" value="ODR52289.1"/>
    <property type="molecule type" value="Genomic_DNA"/>
</dbReference>
<reference evidence="2 4" key="1">
    <citation type="submission" date="2016-08" db="EMBL/GenBank/DDBJ databases">
        <title>Characterization of Isolates of Eisenbergiella tayi Derived from Blood Cultures, Using Whole Genome Sequencing.</title>
        <authorList>
            <person name="Bernier A.-M."/>
            <person name="Burdz T."/>
            <person name="Wiebe D."/>
            <person name="Bernard K."/>
        </authorList>
    </citation>
    <scope>NUCLEOTIDE SEQUENCE [LARGE SCALE GENOMIC DNA]</scope>
    <source>
        <strain evidence="2 4">NML120146</strain>
    </source>
</reference>
<dbReference type="InterPro" id="IPR025893">
    <property type="entry name" value="Tocopherol_cyclase"/>
</dbReference>
<sequence length="306" mass="34341">MGRTYYAEVSMYRKGFFKGWYYKQEKGGQAVAFIPAVHLSGDGKGTASIQVITEDNAWNFDFPLDTVRLSDKKDTIQIENNYFSPKGFRVNLIGKKDGKPVKIEGRIAFGNIAPLKGDIMGPFRFIPFLQCRHGVVSMSHKTKGSIQINGDSINFHGGRGYAEKDCGCSFPSYYFWSQCGWYDRQECSVMVSVADIPLAGCHFPGCIAFVYFGGKEYRLATYLGVKILRFGEREVLLKQGNMLLYLRVQGHGGQKLKAPEKGSMDRLVKENLVCKVWCRFWKNGKLLFDHVGAGSAEFITGSSMET</sequence>
<dbReference type="PANTHER" id="PTHR35309">
    <property type="match status" value="1"/>
</dbReference>
<dbReference type="EMBL" id="MEHD01000025">
    <property type="protein sequence ID" value="ODR54829.1"/>
    <property type="molecule type" value="Genomic_DNA"/>
</dbReference>
<dbReference type="Proteomes" id="UP000094869">
    <property type="component" value="Unassembled WGS sequence"/>
</dbReference>
<evidence type="ECO:0000313" key="4">
    <source>
        <dbReference type="Proteomes" id="UP000094869"/>
    </source>
</evidence>
<dbReference type="PANTHER" id="PTHR35309:SF4">
    <property type="entry name" value="TOCOPHEROL CYCLASE"/>
    <property type="match status" value="1"/>
</dbReference>
<dbReference type="Proteomes" id="UP000094271">
    <property type="component" value="Unassembled WGS sequence"/>
</dbReference>
<keyword evidence="4" id="KW-1185">Reference proteome</keyword>
<reference evidence="1 3" key="2">
    <citation type="submission" date="2016-08" db="EMBL/GenBank/DDBJ databases">
        <authorList>
            <person name="Seilhamer J.J."/>
        </authorList>
    </citation>
    <scope>NUCLEOTIDE SEQUENCE [LARGE SCALE GENOMIC DNA]</scope>
    <source>
        <strain evidence="1 3">NML150140-1</strain>
    </source>
</reference>
<dbReference type="Pfam" id="PF14249">
    <property type="entry name" value="Tocopherol_cycl"/>
    <property type="match status" value="1"/>
</dbReference>
<protein>
    <recommendedName>
        <fullName evidence="5">Tocopherol cyclase</fullName>
    </recommendedName>
</protein>
<dbReference type="GO" id="GO:0009976">
    <property type="term" value="F:tocopherol cyclase activity"/>
    <property type="evidence" value="ECO:0007669"/>
    <property type="project" value="InterPro"/>
</dbReference>
<dbReference type="SUPFAM" id="SSF159245">
    <property type="entry name" value="AttH-like"/>
    <property type="match status" value="1"/>
</dbReference>
<dbReference type="AlphaFoldDB" id="A0A1E3UJ28"/>
<organism evidence="1 3">
    <name type="scientific">Eisenbergiella tayi</name>
    <dbReference type="NCBI Taxonomy" id="1432052"/>
    <lineage>
        <taxon>Bacteria</taxon>
        <taxon>Bacillati</taxon>
        <taxon>Bacillota</taxon>
        <taxon>Clostridia</taxon>
        <taxon>Lachnospirales</taxon>
        <taxon>Lachnospiraceae</taxon>
        <taxon>Eisenbergiella</taxon>
    </lineage>
</organism>
<evidence type="ECO:0000313" key="1">
    <source>
        <dbReference type="EMBL" id="ODR52289.1"/>
    </source>
</evidence>
<evidence type="ECO:0000313" key="2">
    <source>
        <dbReference type="EMBL" id="ODR54829.1"/>
    </source>
</evidence>
<gene>
    <name evidence="1" type="ORF">BEI59_12405</name>
    <name evidence="2" type="ORF">BEI63_18100</name>
</gene>
<evidence type="ECO:0008006" key="5">
    <source>
        <dbReference type="Google" id="ProtNLM"/>
    </source>
</evidence>
<accession>A0A1E3UJ28</accession>
<evidence type="ECO:0000313" key="3">
    <source>
        <dbReference type="Proteomes" id="UP000094271"/>
    </source>
</evidence>
<proteinExistence type="predicted"/>
<comment type="caution">
    <text evidence="1">The sequence shown here is derived from an EMBL/GenBank/DDBJ whole genome shotgun (WGS) entry which is preliminary data.</text>
</comment>
<name>A0A1E3UJ28_9FIRM</name>